<name>A0ABQ3N9D8_9BACI</name>
<dbReference type="EMBL" id="BNDS01000005">
    <property type="protein sequence ID" value="GHH98066.1"/>
    <property type="molecule type" value="Genomic_DNA"/>
</dbReference>
<proteinExistence type="predicted"/>
<dbReference type="Proteomes" id="UP000637074">
    <property type="component" value="Unassembled WGS sequence"/>
</dbReference>
<reference evidence="2 3" key="1">
    <citation type="journal article" date="2022" name="Int. J. Syst. Evol. Microbiol.">
        <title>Neobacillus kokaensis sp. nov., isolated from soil.</title>
        <authorList>
            <person name="Yuki K."/>
            <person name="Matsubara H."/>
            <person name="Yamaguchi S."/>
        </authorList>
    </citation>
    <scope>NUCLEOTIDE SEQUENCE [LARGE SCALE GENOMIC DNA]</scope>
    <source>
        <strain evidence="2 3">LOB 377</strain>
    </source>
</reference>
<comment type="caution">
    <text evidence="2">The sequence shown here is derived from an EMBL/GenBank/DDBJ whole genome shotgun (WGS) entry which is preliminary data.</text>
</comment>
<dbReference type="InterPro" id="IPR002847">
    <property type="entry name" value="F420-0_gamma-glut_ligase-dom"/>
</dbReference>
<dbReference type="Pfam" id="PF01996">
    <property type="entry name" value="F420_ligase"/>
    <property type="match status" value="1"/>
</dbReference>
<dbReference type="SUPFAM" id="SSF144010">
    <property type="entry name" value="CofE-like"/>
    <property type="match status" value="1"/>
</dbReference>
<sequence>MERVVGTVARGLRCPIINKGDRIEEIVVDSVLKAAEVEGFTIGDKDIVTVTESVVARAQGNYATIDHIAKDVHSKFGDDTIGVIFPILSRNRFAICLRGIAKGAKKIVLMLSYPSDEVGNHLVDLDTLDEKGVNPWTDVLTEKQFREYFGYNKHTFTGVDYIDYYKSLIEEYGVECEVIFSNNPKTILDHTKSVLCCDIHSRFRTKRILKANGGEKIYSLDNILSESIDGSGYNDAYGLLGSNKATEDSVKLFPRNCQPVVDTIQEILKEKTGKTVEVMIYGDGAFKDPVGKIWELADPVVSPAYTAGLEGTPNEIKLKYLADNHFADLKGEELKQAISKYIDEKQEDLVGAMEAQGTTPRRLTDLIGSLSDLTSGSGDKGTPIVFIQGYFDNYTK</sequence>
<keyword evidence="3" id="KW-1185">Reference proteome</keyword>
<organism evidence="2 3">
    <name type="scientific">Neobacillus kokaensis</name>
    <dbReference type="NCBI Taxonomy" id="2759023"/>
    <lineage>
        <taxon>Bacteria</taxon>
        <taxon>Bacillati</taxon>
        <taxon>Bacillota</taxon>
        <taxon>Bacilli</taxon>
        <taxon>Bacillales</taxon>
        <taxon>Bacillaceae</taxon>
        <taxon>Neobacillus</taxon>
    </lineage>
</organism>
<accession>A0ABQ3N9D8</accession>
<protein>
    <recommendedName>
        <fullName evidence="1">Coenzyme F420:L-glutamate ligase-like domain-containing protein</fullName>
    </recommendedName>
</protein>
<gene>
    <name evidence="2" type="ORF">AM1BK_16090</name>
</gene>
<dbReference type="RefSeq" id="WP_191271536.1">
    <property type="nucleotide sequence ID" value="NZ_BNDS01000005.1"/>
</dbReference>
<evidence type="ECO:0000313" key="2">
    <source>
        <dbReference type="EMBL" id="GHH98066.1"/>
    </source>
</evidence>
<evidence type="ECO:0000313" key="3">
    <source>
        <dbReference type="Proteomes" id="UP000637074"/>
    </source>
</evidence>
<feature type="domain" description="Coenzyme F420:L-glutamate ligase-like" evidence="1">
    <location>
        <begin position="11"/>
        <end position="389"/>
    </location>
</feature>
<dbReference type="Gene3D" id="3.30.1330.100">
    <property type="entry name" value="CofE-like"/>
    <property type="match status" value="1"/>
</dbReference>
<evidence type="ECO:0000259" key="1">
    <source>
        <dbReference type="Pfam" id="PF01996"/>
    </source>
</evidence>